<dbReference type="AlphaFoldDB" id="A0AAE1DWT2"/>
<evidence type="ECO:0000256" key="1">
    <source>
        <dbReference type="SAM" id="SignalP"/>
    </source>
</evidence>
<dbReference type="EMBL" id="JAWDGP010002044">
    <property type="protein sequence ID" value="KAK3785941.1"/>
    <property type="molecule type" value="Genomic_DNA"/>
</dbReference>
<dbReference type="Proteomes" id="UP001283361">
    <property type="component" value="Unassembled WGS sequence"/>
</dbReference>
<gene>
    <name evidence="2" type="ORF">RRG08_013943</name>
</gene>
<protein>
    <submittedName>
        <fullName evidence="2">Uncharacterized protein</fullName>
    </submittedName>
</protein>
<feature type="chain" id="PRO_5042264338" evidence="1">
    <location>
        <begin position="34"/>
        <end position="161"/>
    </location>
</feature>
<name>A0AAE1DWT2_9GAST</name>
<evidence type="ECO:0000313" key="3">
    <source>
        <dbReference type="Proteomes" id="UP001283361"/>
    </source>
</evidence>
<proteinExistence type="predicted"/>
<evidence type="ECO:0000313" key="2">
    <source>
        <dbReference type="EMBL" id="KAK3785941.1"/>
    </source>
</evidence>
<sequence>MGQCGGPTRCCGSVRGSYSVLWVSSGVLLGAVGQCGGPTQCYGSVRGPTRCCGSVRGSYSVLWVSSGVLLSAMGQCGGPTQCYGSVRGSYLVLWVSSGVLLGANGSVRGCSPEQRLAHSKWLREPTKRRPSGAFFKESITLGCFMFTTNLFTRSPVKAVRK</sequence>
<reference evidence="2" key="1">
    <citation type="journal article" date="2023" name="G3 (Bethesda)">
        <title>A reference genome for the long-term kleptoplast-retaining sea slug Elysia crispata morphotype clarki.</title>
        <authorList>
            <person name="Eastman K.E."/>
            <person name="Pendleton A.L."/>
            <person name="Shaikh M.A."/>
            <person name="Suttiyut T."/>
            <person name="Ogas R."/>
            <person name="Tomko P."/>
            <person name="Gavelis G."/>
            <person name="Widhalm J.R."/>
            <person name="Wisecaver J.H."/>
        </authorList>
    </citation>
    <scope>NUCLEOTIDE SEQUENCE</scope>
    <source>
        <strain evidence="2">ECLA1</strain>
    </source>
</reference>
<feature type="signal peptide" evidence="1">
    <location>
        <begin position="1"/>
        <end position="33"/>
    </location>
</feature>
<comment type="caution">
    <text evidence="2">The sequence shown here is derived from an EMBL/GenBank/DDBJ whole genome shotgun (WGS) entry which is preliminary data.</text>
</comment>
<keyword evidence="1" id="KW-0732">Signal</keyword>
<organism evidence="2 3">
    <name type="scientific">Elysia crispata</name>
    <name type="common">lettuce slug</name>
    <dbReference type="NCBI Taxonomy" id="231223"/>
    <lineage>
        <taxon>Eukaryota</taxon>
        <taxon>Metazoa</taxon>
        <taxon>Spiralia</taxon>
        <taxon>Lophotrochozoa</taxon>
        <taxon>Mollusca</taxon>
        <taxon>Gastropoda</taxon>
        <taxon>Heterobranchia</taxon>
        <taxon>Euthyneura</taxon>
        <taxon>Panpulmonata</taxon>
        <taxon>Sacoglossa</taxon>
        <taxon>Placobranchoidea</taxon>
        <taxon>Plakobranchidae</taxon>
        <taxon>Elysia</taxon>
    </lineage>
</organism>
<accession>A0AAE1DWT2</accession>
<keyword evidence="3" id="KW-1185">Reference proteome</keyword>